<proteinExistence type="predicted"/>
<gene>
    <name evidence="6" type="ORF">GL263_05900</name>
</gene>
<dbReference type="SUPFAM" id="SSF53822">
    <property type="entry name" value="Periplasmic binding protein-like I"/>
    <property type="match status" value="1"/>
</dbReference>
<comment type="subcellular location">
    <subcellularLocation>
        <location evidence="1">Membrane</location>
    </subcellularLocation>
</comment>
<keyword evidence="7" id="KW-1185">Reference proteome</keyword>
<evidence type="ECO:0000256" key="3">
    <source>
        <dbReference type="ARBA" id="ARBA00022989"/>
    </source>
</evidence>
<name>A0ABR6ECP9_9ACTN</name>
<accession>A0ABR6ECP9</accession>
<evidence type="ECO:0000256" key="1">
    <source>
        <dbReference type="ARBA" id="ARBA00004370"/>
    </source>
</evidence>
<dbReference type="InterPro" id="IPR001828">
    <property type="entry name" value="ANF_lig-bd_rcpt"/>
</dbReference>
<dbReference type="InterPro" id="IPR028082">
    <property type="entry name" value="Peripla_BP_I"/>
</dbReference>
<keyword evidence="2" id="KW-0812">Transmembrane</keyword>
<dbReference type="EMBL" id="WMLF01000052">
    <property type="protein sequence ID" value="MBB1243101.1"/>
    <property type="molecule type" value="Genomic_DNA"/>
</dbReference>
<dbReference type="Proteomes" id="UP000766698">
    <property type="component" value="Unassembled WGS sequence"/>
</dbReference>
<comment type="caution">
    <text evidence="6">The sequence shown here is derived from an EMBL/GenBank/DDBJ whole genome shotgun (WGS) entry which is preliminary data.</text>
</comment>
<keyword evidence="4" id="KW-0472">Membrane</keyword>
<evidence type="ECO:0000313" key="6">
    <source>
        <dbReference type="EMBL" id="MBB1243101.1"/>
    </source>
</evidence>
<evidence type="ECO:0000256" key="2">
    <source>
        <dbReference type="ARBA" id="ARBA00022692"/>
    </source>
</evidence>
<feature type="domain" description="Receptor ligand binding region" evidence="5">
    <location>
        <begin position="548"/>
        <end position="840"/>
    </location>
</feature>
<organism evidence="6 7">
    <name type="scientific">Streptomyces durbertensis</name>
    <dbReference type="NCBI Taxonomy" id="2448886"/>
    <lineage>
        <taxon>Bacteria</taxon>
        <taxon>Bacillati</taxon>
        <taxon>Actinomycetota</taxon>
        <taxon>Actinomycetes</taxon>
        <taxon>Kitasatosporales</taxon>
        <taxon>Streptomycetaceae</taxon>
        <taxon>Streptomyces</taxon>
    </lineage>
</organism>
<evidence type="ECO:0000256" key="4">
    <source>
        <dbReference type="ARBA" id="ARBA00023136"/>
    </source>
</evidence>
<sequence length="888" mass="95988">MSVPGSEPGVPPVAGVEGLLAGFDALVVEPPRRRRHAALLLLAREDSVVPGGSSPAERLLDGLRARCVDSEHRALAPLTSWPPDGRSGDGGEQVRFYEELVEGLRNTRPPDGGTPRFRDYELMRTVVEAHLTPSGGEARAAALRALVHRARYPARPSGPPAPGDVLPWFGQLALWAWSVVAQPVSSRLIGRRMMRGWFAHWAKTALGATQRDFYQPAVQLTAGGRLHTPEHVDAVLTRALLADLDRAFGRRWLSAWRRRRTTRYVLLLAEPAGGRRARAEGQRVRGFLAAYVAAVQQHRTTGTVVVAVGGEETCAALGYEVVADLSEAAEALRGEGGPLVGRAVRPTAPAGEPSPTAVRWLREHPKLPDRAGPRRPPARAAAVQWAATGTALAALYAGAGTAGLPLPMFDDSDRPCPDGQFLAADRHGCLGLSDASSRFAGSSEQYDDLLKIIHETNREVAELGPEHEVRTVVVMQPFTAGSTFSELVEGGVLPELRGIALQQRQLLRETANSARKVGIRLLLANAGPRFDEGGKVARLVVERANRENIVGVIGLGQSRPGTKEAIRELGAASIPMVGTSATADSMLEISPQYYQIAPANRREAQAAVTFLKHQRFVRTESGDRERAEAAVVVYDPADPYSLNLATGFRDEFRRQIGDRITAVEHAPDGGSLNDLARQVCAAIVQQPATVVFWAARAREMLAFLDDFTDIPECHDRVTVLGGDDLTNSLIREENPVATYPALTLHHMAHAVPGIDAPTKEAETYVRLYRAEFGEDDTVDILNDGHPALGWDALKVLAHAVNIARDSGGTIFHRTAVASTLRGNKNNIQGATGVLDFYAGGRTVRVPVDKPIYVVDDRSDGPRIALKCGNFGNRIKITEWGDGYPCPRD</sequence>
<dbReference type="Pfam" id="PF01094">
    <property type="entry name" value="ANF_receptor"/>
    <property type="match status" value="1"/>
</dbReference>
<evidence type="ECO:0000259" key="5">
    <source>
        <dbReference type="Pfam" id="PF01094"/>
    </source>
</evidence>
<protein>
    <recommendedName>
        <fullName evidence="5">Receptor ligand binding region domain-containing protein</fullName>
    </recommendedName>
</protein>
<evidence type="ECO:0000313" key="7">
    <source>
        <dbReference type="Proteomes" id="UP000766698"/>
    </source>
</evidence>
<keyword evidence="3" id="KW-1133">Transmembrane helix</keyword>
<reference evidence="7" key="1">
    <citation type="journal article" date="2020" name="Syst. Appl. Microbiol.">
        <title>Streptomyces alkaliterrae sp. nov., isolated from an alkaline soil, and emended descriptions of Streptomyces alkaliphilus, Streptomyces calidiresistens and Streptomyces durbertensis.</title>
        <authorList>
            <person name="Swiecimska M."/>
            <person name="Golinska P."/>
            <person name="Nouioui I."/>
            <person name="Wypij M."/>
            <person name="Rai M."/>
            <person name="Sangal V."/>
            <person name="Goodfellow M."/>
        </authorList>
    </citation>
    <scope>NUCLEOTIDE SEQUENCE [LARGE SCALE GENOMIC DNA]</scope>
    <source>
        <strain evidence="7">DSM 104538</strain>
    </source>
</reference>
<dbReference type="RefSeq" id="WP_182854504.1">
    <property type="nucleotide sequence ID" value="NZ_WMLF01000052.1"/>
</dbReference>
<dbReference type="Gene3D" id="3.40.50.2300">
    <property type="match status" value="2"/>
</dbReference>